<keyword evidence="5" id="KW-0560">Oxidoreductase</keyword>
<dbReference type="OrthoDB" id="6692864at2759"/>
<evidence type="ECO:0000256" key="6">
    <source>
        <dbReference type="ARBA" id="ARBA00023004"/>
    </source>
</evidence>
<feature type="transmembrane region" description="Helical" evidence="9">
    <location>
        <begin position="54"/>
        <end position="74"/>
    </location>
</feature>
<evidence type="ECO:0008006" key="12">
    <source>
        <dbReference type="Google" id="ProtNLM"/>
    </source>
</evidence>
<keyword evidence="9" id="KW-0812">Transmembrane</keyword>
<dbReference type="InterPro" id="IPR002401">
    <property type="entry name" value="Cyt_P450_E_grp-I"/>
</dbReference>
<evidence type="ECO:0000313" key="10">
    <source>
        <dbReference type="EMBL" id="KAF7377747.1"/>
    </source>
</evidence>
<dbReference type="GO" id="GO:0020037">
    <property type="term" value="F:heme binding"/>
    <property type="evidence" value="ECO:0007669"/>
    <property type="project" value="InterPro"/>
</dbReference>
<evidence type="ECO:0000313" key="11">
    <source>
        <dbReference type="Proteomes" id="UP000623467"/>
    </source>
</evidence>
<evidence type="ECO:0000256" key="8">
    <source>
        <dbReference type="PIRSR" id="PIRSR602401-1"/>
    </source>
</evidence>
<dbReference type="Pfam" id="PF00067">
    <property type="entry name" value="p450"/>
    <property type="match status" value="2"/>
</dbReference>
<dbReference type="EMBL" id="JACAZH010000001">
    <property type="protein sequence ID" value="KAF7377747.1"/>
    <property type="molecule type" value="Genomic_DNA"/>
</dbReference>
<protein>
    <recommendedName>
        <fullName evidence="12">Cytochrome P450</fullName>
    </recommendedName>
</protein>
<sequence>MDFPPFILWSTGLGLVNHFLFHKYEPSSANIALLVLPIQPVALLVSLREPFSRLFCIYIVFFGTLSLSIIAYRLSSFHPLAQYPGPVTAKVTKLWSLWRTAQGYKYLWHKKLHDKYGPYVRTGPNEISVIDTPAVCQILNFGGLEKGRYYESARHEDTPPAIVCLSGEAHAARRRVWNRALTSACIREYEQLIVKRASQLISCLRDQTHARVDLVHWLDLFAYDLMGDLAFGGGFEMLRDGQDVDGVGERIKGFTKYDGSMADEAGLEKQKPTLKTSTADGIVAVTAASDTTASALSSTVWFLLSNPEYYQRVQQELDRVFVDGEDPFDVSKHQELHFLLACINEALRLHPPVPSGGPRQVHLGQPGRIISGRFIPEGTSVYTPAYSLHRNATYFSPHPDKFFPERWLPDSKFENHDTSAFIPFSLGPANCVGQKFAKREMLMVLSALFKSFDIRFADGFDSEAWPMGMQDFFVVIRGPLLVNLTRRHHGILA</sequence>
<keyword evidence="9" id="KW-1133">Transmembrane helix</keyword>
<keyword evidence="6 8" id="KW-0408">Iron</keyword>
<dbReference type="InterPro" id="IPR050121">
    <property type="entry name" value="Cytochrome_P450_monoxygenase"/>
</dbReference>
<evidence type="ECO:0000256" key="5">
    <source>
        <dbReference type="ARBA" id="ARBA00023002"/>
    </source>
</evidence>
<dbReference type="PRINTS" id="PR00385">
    <property type="entry name" value="P450"/>
</dbReference>
<gene>
    <name evidence="10" type="ORF">MSAN_00197700</name>
</gene>
<keyword evidence="11" id="KW-1185">Reference proteome</keyword>
<comment type="caution">
    <text evidence="10">The sequence shown here is derived from an EMBL/GenBank/DDBJ whole genome shotgun (WGS) entry which is preliminary data.</text>
</comment>
<dbReference type="Gene3D" id="1.10.630.10">
    <property type="entry name" value="Cytochrome P450"/>
    <property type="match status" value="2"/>
</dbReference>
<comment type="similarity">
    <text evidence="3">Belongs to the cytochrome P450 family.</text>
</comment>
<dbReference type="PANTHER" id="PTHR24305:SF187">
    <property type="entry name" value="P450, PUTATIVE (EUROFUNG)-RELATED"/>
    <property type="match status" value="1"/>
</dbReference>
<evidence type="ECO:0000256" key="2">
    <source>
        <dbReference type="ARBA" id="ARBA00005179"/>
    </source>
</evidence>
<dbReference type="GO" id="GO:0016705">
    <property type="term" value="F:oxidoreductase activity, acting on paired donors, with incorporation or reduction of molecular oxygen"/>
    <property type="evidence" value="ECO:0007669"/>
    <property type="project" value="InterPro"/>
</dbReference>
<keyword evidence="9" id="KW-0472">Membrane</keyword>
<dbReference type="PANTHER" id="PTHR24305">
    <property type="entry name" value="CYTOCHROME P450"/>
    <property type="match status" value="1"/>
</dbReference>
<keyword evidence="7" id="KW-0503">Monooxygenase</keyword>
<dbReference type="GO" id="GO:0004497">
    <property type="term" value="F:monooxygenase activity"/>
    <property type="evidence" value="ECO:0007669"/>
    <property type="project" value="UniProtKB-KW"/>
</dbReference>
<dbReference type="InterPro" id="IPR036396">
    <property type="entry name" value="Cyt_P450_sf"/>
</dbReference>
<accession>A0A8H6ZH91</accession>
<dbReference type="InterPro" id="IPR001128">
    <property type="entry name" value="Cyt_P450"/>
</dbReference>
<keyword evidence="4 8" id="KW-0479">Metal-binding</keyword>
<evidence type="ECO:0000256" key="1">
    <source>
        <dbReference type="ARBA" id="ARBA00001971"/>
    </source>
</evidence>
<feature type="transmembrane region" description="Helical" evidence="9">
    <location>
        <begin position="29"/>
        <end position="47"/>
    </location>
</feature>
<dbReference type="GO" id="GO:0005506">
    <property type="term" value="F:iron ion binding"/>
    <property type="evidence" value="ECO:0007669"/>
    <property type="project" value="InterPro"/>
</dbReference>
<evidence type="ECO:0000256" key="9">
    <source>
        <dbReference type="SAM" id="Phobius"/>
    </source>
</evidence>
<evidence type="ECO:0000256" key="3">
    <source>
        <dbReference type="ARBA" id="ARBA00010617"/>
    </source>
</evidence>
<name>A0A8H6ZH91_9AGAR</name>
<dbReference type="SUPFAM" id="SSF48264">
    <property type="entry name" value="Cytochrome P450"/>
    <property type="match status" value="1"/>
</dbReference>
<proteinExistence type="inferred from homology"/>
<dbReference type="Proteomes" id="UP000623467">
    <property type="component" value="Unassembled WGS sequence"/>
</dbReference>
<feature type="binding site" description="axial binding residue" evidence="8">
    <location>
        <position position="431"/>
    </location>
    <ligand>
        <name>heme</name>
        <dbReference type="ChEBI" id="CHEBI:30413"/>
    </ligand>
    <ligandPart>
        <name>Fe</name>
        <dbReference type="ChEBI" id="CHEBI:18248"/>
    </ligandPart>
</feature>
<dbReference type="AlphaFoldDB" id="A0A8H6ZH91"/>
<reference evidence="10" key="1">
    <citation type="submission" date="2020-05" db="EMBL/GenBank/DDBJ databases">
        <title>Mycena genomes resolve the evolution of fungal bioluminescence.</title>
        <authorList>
            <person name="Tsai I.J."/>
        </authorList>
    </citation>
    <scope>NUCLEOTIDE SEQUENCE</scope>
    <source>
        <strain evidence="10">160909Yilan</strain>
    </source>
</reference>
<comment type="cofactor">
    <cofactor evidence="1 8">
        <name>heme</name>
        <dbReference type="ChEBI" id="CHEBI:30413"/>
    </cofactor>
</comment>
<evidence type="ECO:0000256" key="7">
    <source>
        <dbReference type="ARBA" id="ARBA00023033"/>
    </source>
</evidence>
<comment type="pathway">
    <text evidence="2">Secondary metabolite biosynthesis.</text>
</comment>
<keyword evidence="8" id="KW-0349">Heme</keyword>
<evidence type="ECO:0000256" key="4">
    <source>
        <dbReference type="ARBA" id="ARBA00022723"/>
    </source>
</evidence>
<dbReference type="PRINTS" id="PR00463">
    <property type="entry name" value="EP450I"/>
</dbReference>
<organism evidence="10 11">
    <name type="scientific">Mycena sanguinolenta</name>
    <dbReference type="NCBI Taxonomy" id="230812"/>
    <lineage>
        <taxon>Eukaryota</taxon>
        <taxon>Fungi</taxon>
        <taxon>Dikarya</taxon>
        <taxon>Basidiomycota</taxon>
        <taxon>Agaricomycotina</taxon>
        <taxon>Agaricomycetes</taxon>
        <taxon>Agaricomycetidae</taxon>
        <taxon>Agaricales</taxon>
        <taxon>Marasmiineae</taxon>
        <taxon>Mycenaceae</taxon>
        <taxon>Mycena</taxon>
    </lineage>
</organism>